<dbReference type="AlphaFoldDB" id="A0A8J4CC81"/>
<reference evidence="6" key="1">
    <citation type="journal article" date="2021" name="Proc. Natl. Acad. Sci. U.S.A.">
        <title>Three genomes in the algal genus Volvox reveal the fate of a haploid sex-determining region after a transition to homothallism.</title>
        <authorList>
            <person name="Yamamoto K."/>
            <person name="Hamaji T."/>
            <person name="Kawai-Toyooka H."/>
            <person name="Matsuzaki R."/>
            <person name="Takahashi F."/>
            <person name="Nishimura Y."/>
            <person name="Kawachi M."/>
            <person name="Noguchi H."/>
            <person name="Minakuchi Y."/>
            <person name="Umen J.G."/>
            <person name="Toyoda A."/>
            <person name="Nozaki H."/>
        </authorList>
    </citation>
    <scope>NUCLEOTIDE SEQUENCE</scope>
    <source>
        <strain evidence="7">NIES-3785</strain>
        <strain evidence="6">NIES-3786</strain>
    </source>
</reference>
<dbReference type="Gene3D" id="1.10.418.10">
    <property type="entry name" value="Calponin-like domain"/>
    <property type="match status" value="3"/>
</dbReference>
<comment type="caution">
    <text evidence="6">The sequence shown here is derived from an EMBL/GenBank/DDBJ whole genome shotgun (WGS) entry which is preliminary data.</text>
</comment>
<evidence type="ECO:0000256" key="4">
    <source>
        <dbReference type="SAM" id="MobiDB-lite"/>
    </source>
</evidence>
<comment type="subunit">
    <text evidence="1">Interacts with F-actin.</text>
</comment>
<dbReference type="OrthoDB" id="431378at2759"/>
<keyword evidence="3" id="KW-0009">Actin-binding</keyword>
<organism evidence="6 8">
    <name type="scientific">Volvox reticuliferus</name>
    <dbReference type="NCBI Taxonomy" id="1737510"/>
    <lineage>
        <taxon>Eukaryota</taxon>
        <taxon>Viridiplantae</taxon>
        <taxon>Chlorophyta</taxon>
        <taxon>core chlorophytes</taxon>
        <taxon>Chlorophyceae</taxon>
        <taxon>CS clade</taxon>
        <taxon>Chlamydomonadales</taxon>
        <taxon>Volvocaceae</taxon>
        <taxon>Volvox</taxon>
    </lineage>
</organism>
<dbReference type="SUPFAM" id="SSF47576">
    <property type="entry name" value="Calponin-homology domain, CH-domain"/>
    <property type="match status" value="2"/>
</dbReference>
<evidence type="ECO:0000256" key="3">
    <source>
        <dbReference type="ARBA" id="ARBA00023203"/>
    </source>
</evidence>
<dbReference type="EMBL" id="BNCP01000016">
    <property type="protein sequence ID" value="GIL79915.1"/>
    <property type="molecule type" value="Genomic_DNA"/>
</dbReference>
<protein>
    <recommendedName>
        <fullName evidence="5">Calponin-homology (CH) domain-containing protein</fullName>
    </recommendedName>
</protein>
<name>A0A8J4CC81_9CHLO</name>
<dbReference type="EMBL" id="BNCQ01000027">
    <property type="protein sequence ID" value="GIM08523.1"/>
    <property type="molecule type" value="Genomic_DNA"/>
</dbReference>
<dbReference type="Proteomes" id="UP000747110">
    <property type="component" value="Unassembled WGS sequence"/>
</dbReference>
<feature type="region of interest" description="Disordered" evidence="4">
    <location>
        <begin position="589"/>
        <end position="630"/>
    </location>
</feature>
<dbReference type="InterPro" id="IPR039959">
    <property type="entry name" value="Fimbrin/Plastin"/>
</dbReference>
<feature type="region of interest" description="Disordered" evidence="4">
    <location>
        <begin position="658"/>
        <end position="693"/>
    </location>
</feature>
<dbReference type="Pfam" id="PF00307">
    <property type="entry name" value="CH"/>
    <property type="match status" value="2"/>
</dbReference>
<dbReference type="GO" id="GO:0051639">
    <property type="term" value="P:actin filament network formation"/>
    <property type="evidence" value="ECO:0007669"/>
    <property type="project" value="TreeGrafter"/>
</dbReference>
<dbReference type="SMART" id="SM00033">
    <property type="entry name" value="CH"/>
    <property type="match status" value="2"/>
</dbReference>
<feature type="region of interest" description="Disordered" evidence="4">
    <location>
        <begin position="347"/>
        <end position="377"/>
    </location>
</feature>
<keyword evidence="2" id="KW-0677">Repeat</keyword>
<dbReference type="PANTHER" id="PTHR19961">
    <property type="entry name" value="FIMBRIN/PLASTIN"/>
    <property type="match status" value="1"/>
</dbReference>
<evidence type="ECO:0000256" key="1">
    <source>
        <dbReference type="ARBA" id="ARBA00011385"/>
    </source>
</evidence>
<keyword evidence="8" id="KW-1185">Reference proteome</keyword>
<sequence>MSILLALLRSPKTSGPSRNRRSNATQEFYTEMGVFSRCTTEGTELNELPAVAFPAPLARKDSAPAALPSLANELIRGESPFSSDFSYRASAAAEIAFTYGCLNPGACIASDEHVQVAFERLCWSGSILCNLLCSALPGSLDERAINTTDDGIGNLSPDEVLENFQLCYSCAHAQGCDVQELTVGRLRACEVSCLADFVLEVLRLSVLQALPAPDRQVLLRPQSQAVGLATAAEGASQYKGRLTAASLVPPGTHHQLPCGDRAPDLQIGDNSSRGNSSSGCADVPGSCGPDVGTDVSERRGLNLSSALPIGTAAARRAMAGLERWALELMHRRGTASTLASPSLAAMSSPATPALAPCGSSASPAAHGPPLQLSPTEGAATPVTLSTIKVVSSQRGHNDKLGTEGAWGPPRSGRPMEDGDQTFEAHNGAGDPTVAATGLAPATDIEPAFGNELDPLGLEVWEHLAALLSRPLDFVMVFKDGTASEQAQEVLKQGSPCSAARADFGEGTAQPPIPTELRITVPPDALDGEEVRWTAAAELLSRAMEAALNHGPLLPTLRVEHLQRRHPGLRALILARALLVHCRQRDRLPVAVTPSQTDDTAPGSNDSNDGGSGSLYAASTGDVSPDSGVGKAAEQGSAAAVATASVIAAAAAAAKMLPASPAPPLPPRRESAAAVSSRAVYRREHSTGGHAPMDLLSEHNLLVQREHHQRELRRQQKQQQRSISGGGNAGGDRPHATASEALKGVIWSGDGNDEEGTDQEERVLRLWLNSLDQSIHVTSLFEQEITTGWPLLLALEAIQPGCVPWSDAFRPPFKEKLRKILSVQNCNLVIDVCTRQLAMPPLVNIGGLDLALGQRRATLSLVFQMMRHHMGMLLGLAAPHPVSSPRCTSGTTAATNAQQQPSYGLAYSYSLGYSFNRSYSLGCAHGHETSSQLAQHVPYAPSSQRGSRAYVEVEKAVLAWANAKLQEAALMAGAAAAAAAGTNAVEVASAAFAWPGAIVAPQLPFTPLASFSDKRLGAGRLLLQLMAAICPRAVNPKYVLPGRDDEERGSNARYLLSCARKLGCVIFLGWEDVVAARPNMLLLLLASFMALDRKRGSNASDAAMSTATAGGAVVDLPTSLAPVLPSQ</sequence>
<feature type="domain" description="Calponin-homology (CH)" evidence="5">
    <location>
        <begin position="757"/>
        <end position="869"/>
    </location>
</feature>
<dbReference type="PANTHER" id="PTHR19961:SF18">
    <property type="entry name" value="FI19014P1"/>
    <property type="match status" value="1"/>
</dbReference>
<feature type="region of interest" description="Disordered" evidence="4">
    <location>
        <begin position="705"/>
        <end position="735"/>
    </location>
</feature>
<proteinExistence type="predicted"/>
<gene>
    <name evidence="6" type="ORF">Vretifemale_9151</name>
    <name evidence="7" type="ORF">Vretimale_12535</name>
</gene>
<feature type="compositionally biased region" description="Low complexity" evidence="4">
    <location>
        <begin position="270"/>
        <end position="279"/>
    </location>
</feature>
<dbReference type="GO" id="GO:0005737">
    <property type="term" value="C:cytoplasm"/>
    <property type="evidence" value="ECO:0007669"/>
    <property type="project" value="TreeGrafter"/>
</dbReference>
<dbReference type="GO" id="GO:0051017">
    <property type="term" value="P:actin filament bundle assembly"/>
    <property type="evidence" value="ECO:0007669"/>
    <property type="project" value="InterPro"/>
</dbReference>
<dbReference type="Proteomes" id="UP000722791">
    <property type="component" value="Unassembled WGS sequence"/>
</dbReference>
<evidence type="ECO:0000256" key="2">
    <source>
        <dbReference type="ARBA" id="ARBA00022737"/>
    </source>
</evidence>
<dbReference type="GO" id="GO:0005884">
    <property type="term" value="C:actin filament"/>
    <property type="evidence" value="ECO:0007669"/>
    <property type="project" value="TreeGrafter"/>
</dbReference>
<feature type="region of interest" description="Disordered" evidence="4">
    <location>
        <begin position="249"/>
        <end position="285"/>
    </location>
</feature>
<evidence type="ECO:0000313" key="6">
    <source>
        <dbReference type="EMBL" id="GIL79915.1"/>
    </source>
</evidence>
<feature type="compositionally biased region" description="Low complexity" evidence="4">
    <location>
        <begin position="347"/>
        <end position="356"/>
    </location>
</feature>
<dbReference type="InterPro" id="IPR036872">
    <property type="entry name" value="CH_dom_sf"/>
</dbReference>
<dbReference type="CDD" id="cd21220">
    <property type="entry name" value="CH_PLS_FIM_rpt4"/>
    <property type="match status" value="1"/>
</dbReference>
<dbReference type="GO" id="GO:0051015">
    <property type="term" value="F:actin filament binding"/>
    <property type="evidence" value="ECO:0007669"/>
    <property type="project" value="InterPro"/>
</dbReference>
<feature type="region of interest" description="Disordered" evidence="4">
    <location>
        <begin position="390"/>
        <end position="431"/>
    </location>
</feature>
<accession>A0A8J4CC81</accession>
<evidence type="ECO:0000259" key="5">
    <source>
        <dbReference type="PROSITE" id="PS50021"/>
    </source>
</evidence>
<dbReference type="GO" id="GO:0032432">
    <property type="term" value="C:actin filament bundle"/>
    <property type="evidence" value="ECO:0007669"/>
    <property type="project" value="TreeGrafter"/>
</dbReference>
<dbReference type="InterPro" id="IPR001715">
    <property type="entry name" value="CH_dom"/>
</dbReference>
<evidence type="ECO:0000313" key="8">
    <source>
        <dbReference type="Proteomes" id="UP000747110"/>
    </source>
</evidence>
<dbReference type="PROSITE" id="PS50021">
    <property type="entry name" value="CH"/>
    <property type="match status" value="1"/>
</dbReference>
<evidence type="ECO:0000313" key="7">
    <source>
        <dbReference type="EMBL" id="GIM08523.1"/>
    </source>
</evidence>